<feature type="domain" description="K Homology" evidence="4">
    <location>
        <begin position="553"/>
        <end position="623"/>
    </location>
</feature>
<evidence type="ECO:0000256" key="1">
    <source>
        <dbReference type="ARBA" id="ARBA00022737"/>
    </source>
</evidence>
<dbReference type="GO" id="GO:0003723">
    <property type="term" value="F:RNA binding"/>
    <property type="evidence" value="ECO:0007669"/>
    <property type="project" value="UniProtKB-UniRule"/>
</dbReference>
<dbReference type="Pfam" id="PF00013">
    <property type="entry name" value="KH_1"/>
    <property type="match status" value="4"/>
</dbReference>
<evidence type="ECO:0000313" key="5">
    <source>
        <dbReference type="EMBL" id="CAD1827623.1"/>
    </source>
</evidence>
<protein>
    <recommendedName>
        <fullName evidence="4">K Homology domain-containing protein</fullName>
    </recommendedName>
</protein>
<organism evidence="5">
    <name type="scientific">Ananas comosus var. bracteatus</name>
    <name type="common">red pineapple</name>
    <dbReference type="NCBI Taxonomy" id="296719"/>
    <lineage>
        <taxon>Eukaryota</taxon>
        <taxon>Viridiplantae</taxon>
        <taxon>Streptophyta</taxon>
        <taxon>Embryophyta</taxon>
        <taxon>Tracheophyta</taxon>
        <taxon>Spermatophyta</taxon>
        <taxon>Magnoliopsida</taxon>
        <taxon>Liliopsida</taxon>
        <taxon>Poales</taxon>
        <taxon>Bromeliaceae</taxon>
        <taxon>Bromelioideae</taxon>
        <taxon>Ananas</taxon>
    </lineage>
</organism>
<evidence type="ECO:0000256" key="2">
    <source>
        <dbReference type="PROSITE-ProRule" id="PRU00117"/>
    </source>
</evidence>
<evidence type="ECO:0000256" key="3">
    <source>
        <dbReference type="SAM" id="MobiDB-lite"/>
    </source>
</evidence>
<dbReference type="EMBL" id="LR862146">
    <property type="protein sequence ID" value="CAD1827623.1"/>
    <property type="molecule type" value="Genomic_DNA"/>
</dbReference>
<dbReference type="PANTHER" id="PTHR10288">
    <property type="entry name" value="KH DOMAIN CONTAINING RNA BINDING PROTEIN"/>
    <property type="match status" value="1"/>
</dbReference>
<feature type="domain" description="K Homology" evidence="4">
    <location>
        <begin position="366"/>
        <end position="441"/>
    </location>
</feature>
<dbReference type="InterPro" id="IPR004088">
    <property type="entry name" value="KH_dom_type_1"/>
</dbReference>
<feature type="compositionally biased region" description="Gly residues" evidence="3">
    <location>
        <begin position="37"/>
        <end position="47"/>
    </location>
</feature>
<dbReference type="SMART" id="SM00322">
    <property type="entry name" value="KH"/>
    <property type="match status" value="5"/>
</dbReference>
<sequence length="629" mass="65846">MEGSAAAADHSAPSPTTPSASASSSGSKRPHPSSSAAGGGGGGGGGFRVPAPQLPTASASETLFRIICPADRLGGVVAKDGSVLAELGAGAAAISVDNPVPRCDDRVVVIVGESHPRKDPAATADHEASPAQRALVRVYERIARGEEERMGGGDGGGGEGKEMMMQRLVVCRLLAPGGQVGCVLGKGGKIVEKIRLESGAQIRVFGKEHLPLCAAPSDELIQISGSFSSVKKALLSVSSCLQENPRSSITNFAFTKSAPMNPYGQRSFPPSSNVSHRKVIEEDVIFRMLCSSDKVGCIIGKAGAVVRALQNETGALIKVLDSVLDSDEKIITISARENSEMRHSPAQDAVMRVHTRLADAGIDKGPTVSARLLVPAQQIGCLMGKGGTIIAEMRKETGASIRIFFKEQIPKCAQPNDEVVQVTGNFQSVHDALLRITGRIRENIIPVRMDSMTGINQYSPRSRQEPTPSGRYSTPGLSLSSDPSIGISNSADQIPFYYGSQTAGSRPFVDRPSPRSWAPEVPSGGSLKGTPDMGEGFRGGTFGSGGSQINVQTSTKTEVIVPCQYLGFVCGENGNDLAEIKKMSGAMVTVHDAKLGETVGKVTICGTPDQTKMAQSLLHAFILCGLFPS</sequence>
<dbReference type="InterPro" id="IPR036612">
    <property type="entry name" value="KH_dom_type_1_sf"/>
</dbReference>
<feature type="domain" description="K Homology" evidence="4">
    <location>
        <begin position="167"/>
        <end position="242"/>
    </location>
</feature>
<dbReference type="InterPro" id="IPR004087">
    <property type="entry name" value="KH_dom"/>
</dbReference>
<proteinExistence type="predicted"/>
<dbReference type="CDD" id="cd22460">
    <property type="entry name" value="KH-I_PEPPER_rpt2_like"/>
    <property type="match status" value="2"/>
</dbReference>
<feature type="domain" description="K Homology" evidence="4">
    <location>
        <begin position="60"/>
        <end position="143"/>
    </location>
</feature>
<gene>
    <name evidence="5" type="ORF">CB5_LOCUS10834</name>
</gene>
<keyword evidence="2" id="KW-0694">RNA-binding</keyword>
<dbReference type="PROSITE" id="PS50084">
    <property type="entry name" value="KH_TYPE_1"/>
    <property type="match status" value="4"/>
</dbReference>
<dbReference type="AlphaFoldDB" id="A0A6V7P9Z7"/>
<feature type="compositionally biased region" description="Low complexity" evidence="3">
    <location>
        <begin position="1"/>
        <end position="36"/>
    </location>
</feature>
<feature type="region of interest" description="Disordered" evidence="3">
    <location>
        <begin position="1"/>
        <end position="53"/>
    </location>
</feature>
<feature type="domain" description="K Homology" evidence="4">
    <location>
        <begin position="282"/>
        <end position="358"/>
    </location>
</feature>
<dbReference type="CDD" id="cd22459">
    <property type="entry name" value="KH-I_PEPPER_rpt1_like"/>
    <property type="match status" value="1"/>
</dbReference>
<keyword evidence="1" id="KW-0677">Repeat</keyword>
<dbReference type="Gene3D" id="3.30.310.210">
    <property type="match status" value="2"/>
</dbReference>
<dbReference type="Gene3D" id="3.30.1370.10">
    <property type="entry name" value="K Homology domain, type 1"/>
    <property type="match status" value="1"/>
</dbReference>
<evidence type="ECO:0000259" key="4">
    <source>
        <dbReference type="SMART" id="SM00322"/>
    </source>
</evidence>
<reference evidence="5" key="1">
    <citation type="submission" date="2020-07" db="EMBL/GenBank/DDBJ databases">
        <authorList>
            <person name="Lin J."/>
        </authorList>
    </citation>
    <scope>NUCLEOTIDE SEQUENCE</scope>
</reference>
<feature type="region of interest" description="Disordered" evidence="3">
    <location>
        <begin position="455"/>
        <end position="481"/>
    </location>
</feature>
<dbReference type="SUPFAM" id="SSF54791">
    <property type="entry name" value="Eukaryotic type KH-domain (KH-domain type I)"/>
    <property type="match status" value="4"/>
</dbReference>
<accession>A0A6V7P9Z7</accession>
<name>A0A6V7P9Z7_ANACO</name>
<feature type="region of interest" description="Disordered" evidence="3">
    <location>
        <begin position="504"/>
        <end position="530"/>
    </location>
</feature>